<feature type="region of interest" description="Disordered" evidence="4">
    <location>
        <begin position="24"/>
        <end position="50"/>
    </location>
</feature>
<dbReference type="OrthoDB" id="47276at2759"/>
<dbReference type="Proteomes" id="UP000015453">
    <property type="component" value="Unassembled WGS sequence"/>
</dbReference>
<dbReference type="PANTHER" id="PTHR31636">
    <property type="entry name" value="OSJNBA0084A10.13 PROTEIN-RELATED"/>
    <property type="match status" value="1"/>
</dbReference>
<dbReference type="InterPro" id="IPR005202">
    <property type="entry name" value="TF_GRAS"/>
</dbReference>
<feature type="region of interest" description="SAW" evidence="3">
    <location>
        <begin position="724"/>
        <end position="799"/>
    </location>
</feature>
<keyword evidence="1" id="KW-0805">Transcription regulation</keyword>
<evidence type="ECO:0000313" key="6">
    <source>
        <dbReference type="Proteomes" id="UP000015453"/>
    </source>
</evidence>
<accession>S8DQR7</accession>
<feature type="region of interest" description="Disordered" evidence="4">
    <location>
        <begin position="398"/>
        <end position="422"/>
    </location>
</feature>
<evidence type="ECO:0000256" key="4">
    <source>
        <dbReference type="SAM" id="MobiDB-lite"/>
    </source>
</evidence>
<comment type="similarity">
    <text evidence="3">Belongs to the GRAS family.</text>
</comment>
<dbReference type="Pfam" id="PF03514">
    <property type="entry name" value="GRAS"/>
    <property type="match status" value="1"/>
</dbReference>
<proteinExistence type="inferred from homology"/>
<dbReference type="EMBL" id="AUSU01004262">
    <property type="protein sequence ID" value="EPS65383.1"/>
    <property type="molecule type" value="Genomic_DNA"/>
</dbReference>
<comment type="caution">
    <text evidence="5">The sequence shown here is derived from an EMBL/GenBank/DDBJ whole genome shotgun (WGS) entry which is preliminary data.</text>
</comment>
<feature type="compositionally biased region" description="Low complexity" evidence="4">
    <location>
        <begin position="269"/>
        <end position="296"/>
    </location>
</feature>
<evidence type="ECO:0000256" key="1">
    <source>
        <dbReference type="ARBA" id="ARBA00023015"/>
    </source>
</evidence>
<protein>
    <submittedName>
        <fullName evidence="5">Uncharacterized protein</fullName>
    </submittedName>
</protein>
<reference evidence="5 6" key="1">
    <citation type="journal article" date="2013" name="BMC Genomics">
        <title>The miniature genome of a carnivorous plant Genlisea aurea contains a low number of genes and short non-coding sequences.</title>
        <authorList>
            <person name="Leushkin E.V."/>
            <person name="Sutormin R.A."/>
            <person name="Nabieva E.R."/>
            <person name="Penin A.A."/>
            <person name="Kondrashov A.S."/>
            <person name="Logacheva M.D."/>
        </authorList>
    </citation>
    <scope>NUCLEOTIDE SEQUENCE [LARGE SCALE GENOMIC DNA]</scope>
</reference>
<gene>
    <name evidence="5" type="ORF">M569_09393</name>
</gene>
<dbReference type="AlphaFoldDB" id="S8DQR7"/>
<name>S8DQR7_9LAMI</name>
<keyword evidence="6" id="KW-1185">Reference proteome</keyword>
<feature type="region of interest" description="VHIID" evidence="3">
    <location>
        <begin position="505"/>
        <end position="570"/>
    </location>
</feature>
<evidence type="ECO:0000313" key="5">
    <source>
        <dbReference type="EMBL" id="EPS65383.1"/>
    </source>
</evidence>
<keyword evidence="2" id="KW-0804">Transcription</keyword>
<dbReference type="PROSITE" id="PS50985">
    <property type="entry name" value="GRAS"/>
    <property type="match status" value="1"/>
</dbReference>
<feature type="compositionally biased region" description="Basic and acidic residues" evidence="4">
    <location>
        <begin position="28"/>
        <end position="37"/>
    </location>
</feature>
<organism evidence="5 6">
    <name type="scientific">Genlisea aurea</name>
    <dbReference type="NCBI Taxonomy" id="192259"/>
    <lineage>
        <taxon>Eukaryota</taxon>
        <taxon>Viridiplantae</taxon>
        <taxon>Streptophyta</taxon>
        <taxon>Embryophyta</taxon>
        <taxon>Tracheophyta</taxon>
        <taxon>Spermatophyta</taxon>
        <taxon>Magnoliopsida</taxon>
        <taxon>eudicotyledons</taxon>
        <taxon>Gunneridae</taxon>
        <taxon>Pentapetalae</taxon>
        <taxon>asterids</taxon>
        <taxon>lamiids</taxon>
        <taxon>Lamiales</taxon>
        <taxon>Lentibulariaceae</taxon>
        <taxon>Genlisea</taxon>
    </lineage>
</organism>
<feature type="compositionally biased region" description="Basic residues" evidence="4">
    <location>
        <begin position="408"/>
        <end position="420"/>
    </location>
</feature>
<feature type="short sequence motif" description="VHIID" evidence="3">
    <location>
        <begin position="536"/>
        <end position="540"/>
    </location>
</feature>
<evidence type="ECO:0000256" key="3">
    <source>
        <dbReference type="PROSITE-ProRule" id="PRU01191"/>
    </source>
</evidence>
<feature type="short sequence motif" description="LXXLL motif" evidence="3">
    <location>
        <begin position="635"/>
        <end position="639"/>
    </location>
</feature>
<sequence>MNRDSNNWGAPFCGSELTDEDVGLLDSSHADVAHGRNSDPPFQSCSDDSPENLDFSDDVLRYLNNFLLEDNEEDKAAANTVSDELSFDRTAISCRDDSLENPESSDELLSYIDHFLREDGISYEVKNSAHGKPNIAAQVQPHRVDGLGDMHCFDDTFNAAKDHLLKNDDDVQEVVSVGKSKTDCPEDLHFNDDVLKYINHILLEEDGEEKASILDESTALQATEMSLYEVIWGQHPASAFHYALPNSDQSSMTPDEIRFCSLPDGHHGTTQSSSYTSSSSNGATTTDSATDSPLSSFDLHDVSSGSGSHSAMQFNKEAEDVILIPDTPQIPNEFIIDDASRRKKSVHSTLPEGRSSKLPSIATESNVAAEMLDKVLVFREEKEESAIREAVKRNLQVVYEPPKDPKGRGGRRRGRNKGARKRDDVVDLRTLLTLCAQAVASEDRRSGNEYLRQIREHATPTGDGMQRVAHYFADGLQARLAGAGTQVYTTLLNMEISSSEILKAYHIYLATCPFRKVSNFFSNKTILDVARGADSIHIVDFGIFHGFQWPSLLQHLSLRSGGPPRVRFTGVDLPCPGFRPAQRVEETGQRLAHYARKFGIRFEFHPVAQKWETIKLEDINIVEGEVLAVSCLFRLRYLLDETVVPICPRDAVLSLIRQMNPAVFVVGISNGAYNGPFFLTRFREALFHYSAMFDVLDTIIPRDAEERMHLERVVLGREAMNAIACEAAERIERPETYKQWQVRLLRAGLEMLPLKGEITGSIRNTIRSRYHKDFVVDEDGRWLLQGWKGRVLYGLSSWRPARHFS</sequence>
<feature type="region of interest" description="Leucine repeat II (LRII)" evidence="3">
    <location>
        <begin position="586"/>
        <end position="618"/>
    </location>
</feature>
<comment type="caution">
    <text evidence="3">Lacks conserved residue(s) required for the propagation of feature annotation.</text>
</comment>
<feature type="region of interest" description="Disordered" evidence="4">
    <location>
        <begin position="254"/>
        <end position="311"/>
    </location>
</feature>
<feature type="region of interest" description="Leucine repeat I (LRI)" evidence="3">
    <location>
        <begin position="426"/>
        <end position="486"/>
    </location>
</feature>
<evidence type="ECO:0000256" key="2">
    <source>
        <dbReference type="ARBA" id="ARBA00023163"/>
    </source>
</evidence>